<dbReference type="AlphaFoldDB" id="A0A3S4B775"/>
<evidence type="ECO:0000313" key="1">
    <source>
        <dbReference type="EMBL" id="SPQ23606.1"/>
    </source>
</evidence>
<reference evidence="1 2" key="1">
    <citation type="submission" date="2018-04" db="EMBL/GenBank/DDBJ databases">
        <authorList>
            <person name="Huttner S."/>
            <person name="Dainat J."/>
        </authorList>
    </citation>
    <scope>NUCLEOTIDE SEQUENCE [LARGE SCALE GENOMIC DNA]</scope>
</reference>
<accession>A0A3S4B775</accession>
<organism evidence="1 2">
    <name type="scientific">Thermothielavioides terrestris</name>
    <dbReference type="NCBI Taxonomy" id="2587410"/>
    <lineage>
        <taxon>Eukaryota</taxon>
        <taxon>Fungi</taxon>
        <taxon>Dikarya</taxon>
        <taxon>Ascomycota</taxon>
        <taxon>Pezizomycotina</taxon>
        <taxon>Sordariomycetes</taxon>
        <taxon>Sordariomycetidae</taxon>
        <taxon>Sordariales</taxon>
        <taxon>Chaetomiaceae</taxon>
        <taxon>Thermothielavioides</taxon>
    </lineage>
</organism>
<gene>
    <name evidence="1" type="ORF">TT172_LOCUS6025</name>
</gene>
<proteinExistence type="predicted"/>
<protein>
    <submittedName>
        <fullName evidence="1">B188dcbe-fc4d-4a37-b76a-460ffdd78658</fullName>
    </submittedName>
</protein>
<dbReference type="EMBL" id="OUUZ01000011">
    <property type="protein sequence ID" value="SPQ23606.1"/>
    <property type="molecule type" value="Genomic_DNA"/>
</dbReference>
<dbReference type="Proteomes" id="UP000289323">
    <property type="component" value="Unassembled WGS sequence"/>
</dbReference>
<name>A0A3S4B775_9PEZI</name>
<sequence>MPWLSIIGIGGSRFAFSTDNATVLKGYEEIHSGIHSPRLALTPLGNVRQFIRAITALPEAVCLQMAWDVAAGLE</sequence>
<evidence type="ECO:0000313" key="2">
    <source>
        <dbReference type="Proteomes" id="UP000289323"/>
    </source>
</evidence>